<dbReference type="InterPro" id="IPR015300">
    <property type="entry name" value="DNA-bd_pseudobarrel_sf"/>
</dbReference>
<dbReference type="Proteomes" id="UP001234989">
    <property type="component" value="Chromosome 12"/>
</dbReference>
<sequence>MKGVLDEHNNQCTKGNTKSSFKQLFQIVFTQIDVGNNMFVIPRRYAIVYFSHIQHNEEMDFFDRSRKSWKFRFFTAKVVKN</sequence>
<evidence type="ECO:0000256" key="3">
    <source>
        <dbReference type="ARBA" id="ARBA00023125"/>
    </source>
</evidence>
<keyword evidence="4" id="KW-0804">Transcription</keyword>
<keyword evidence="3" id="KW-0238">DNA-binding</keyword>
<dbReference type="EMBL" id="CP133623">
    <property type="protein sequence ID" value="WMV58181.1"/>
    <property type="molecule type" value="Genomic_DNA"/>
</dbReference>
<dbReference type="GO" id="GO:0003677">
    <property type="term" value="F:DNA binding"/>
    <property type="evidence" value="ECO:0007669"/>
    <property type="project" value="UniProtKB-KW"/>
</dbReference>
<reference evidence="6" key="1">
    <citation type="submission" date="2023-08" db="EMBL/GenBank/DDBJ databases">
        <title>A de novo genome assembly of Solanum verrucosum Schlechtendal, a Mexican diploid species geographically isolated from the other diploid A-genome species in potato relatives.</title>
        <authorList>
            <person name="Hosaka K."/>
        </authorList>
    </citation>
    <scope>NUCLEOTIDE SEQUENCE</scope>
    <source>
        <tissue evidence="6">Young leaves</tissue>
    </source>
</reference>
<comment type="subcellular location">
    <subcellularLocation>
        <location evidence="1">Nucleus</location>
    </subcellularLocation>
</comment>
<evidence type="ECO:0000256" key="4">
    <source>
        <dbReference type="ARBA" id="ARBA00023163"/>
    </source>
</evidence>
<keyword evidence="2" id="KW-0805">Transcription regulation</keyword>
<keyword evidence="5" id="KW-0539">Nucleus</keyword>
<evidence type="ECO:0000256" key="1">
    <source>
        <dbReference type="ARBA" id="ARBA00004123"/>
    </source>
</evidence>
<keyword evidence="7" id="KW-1185">Reference proteome</keyword>
<dbReference type="SUPFAM" id="SSF101936">
    <property type="entry name" value="DNA-binding pseudobarrel domain"/>
    <property type="match status" value="1"/>
</dbReference>
<organism evidence="6 7">
    <name type="scientific">Solanum verrucosum</name>
    <dbReference type="NCBI Taxonomy" id="315347"/>
    <lineage>
        <taxon>Eukaryota</taxon>
        <taxon>Viridiplantae</taxon>
        <taxon>Streptophyta</taxon>
        <taxon>Embryophyta</taxon>
        <taxon>Tracheophyta</taxon>
        <taxon>Spermatophyta</taxon>
        <taxon>Magnoliopsida</taxon>
        <taxon>eudicotyledons</taxon>
        <taxon>Gunneridae</taxon>
        <taxon>Pentapetalae</taxon>
        <taxon>asterids</taxon>
        <taxon>lamiids</taxon>
        <taxon>Solanales</taxon>
        <taxon>Solanaceae</taxon>
        <taxon>Solanoideae</taxon>
        <taxon>Solaneae</taxon>
        <taxon>Solanum</taxon>
    </lineage>
</organism>
<dbReference type="GO" id="GO:0005634">
    <property type="term" value="C:nucleus"/>
    <property type="evidence" value="ECO:0007669"/>
    <property type="project" value="UniProtKB-SubCell"/>
</dbReference>
<evidence type="ECO:0000313" key="7">
    <source>
        <dbReference type="Proteomes" id="UP001234989"/>
    </source>
</evidence>
<name>A0AAF0V7P8_SOLVR</name>
<evidence type="ECO:0000256" key="5">
    <source>
        <dbReference type="ARBA" id="ARBA00023242"/>
    </source>
</evidence>
<accession>A0AAF0V7P8</accession>
<evidence type="ECO:0000313" key="6">
    <source>
        <dbReference type="EMBL" id="WMV58181.1"/>
    </source>
</evidence>
<proteinExistence type="predicted"/>
<dbReference type="AlphaFoldDB" id="A0AAF0V7P8"/>
<evidence type="ECO:0000256" key="2">
    <source>
        <dbReference type="ARBA" id="ARBA00023015"/>
    </source>
</evidence>
<gene>
    <name evidence="6" type="ORF">MTR67_051566</name>
</gene>
<protein>
    <submittedName>
        <fullName evidence="6">Uncharacterized protein</fullName>
    </submittedName>
</protein>
<dbReference type="Gene3D" id="2.40.330.10">
    <property type="entry name" value="DNA-binding pseudobarrel domain"/>
    <property type="match status" value="1"/>
</dbReference>